<dbReference type="Proteomes" id="UP000830583">
    <property type="component" value="Chromosome"/>
</dbReference>
<gene>
    <name evidence="2" type="ORF">M0M57_11690</name>
</gene>
<evidence type="ECO:0000313" key="2">
    <source>
        <dbReference type="EMBL" id="UPQ78280.1"/>
    </source>
</evidence>
<feature type="compositionally biased region" description="Low complexity" evidence="1">
    <location>
        <begin position="258"/>
        <end position="300"/>
    </location>
</feature>
<keyword evidence="3" id="KW-1185">Reference proteome</keyword>
<sequence length="541" mass="61756">METIFTRFFLIIVFCCAISSFGQTPPTVKDSLRNTTRHYILDTRRNLNDPSRPANVTTYLATPANLDLYYDELYFTFNPKMLNIFFENEINSFATNITDLNLDKYIVSASTENKTLTIGRNIDLRNLRKIFFSNEPLPIRPINNLVSIYVKNKLDKGFSNIYSQNSKSNEYDFNSDFGIGLKFTHIFNGIIRYGDNSAHSKKEGIRRIREEIIIPTINEEINKYIKFTPASTVVTNINSTKSSSINSGVETTNINAQTVSNGVSSNSSTTSTSTTINPDTNSNTTTSNTTTTISTPSRSSNNEEENINAILYCGNDLTDKNEKLIKEKYYFFYKKIADKEIEILKKEKLYSSYLTWWVGFDAYYGASGKETYFKKDLTPNTIVDTAKFRDYKIDLYVNGLWSFSKGVTINAKLQFNSTNTNNFIINEKTANTFETIASLPNNQQTVTGTQLVFIGQYDEFIVLSTRYELSFLVFNNTVGLSGALEHYYGTFKARNWKFGIPVSFKDKDKKPTLNFELQWKEINRNHFVGISVGYAFGKFLK</sequence>
<protein>
    <recommendedName>
        <fullName evidence="4">Outer membrane protein beta-barrel domain-containing protein</fullName>
    </recommendedName>
</protein>
<proteinExistence type="predicted"/>
<dbReference type="EMBL" id="CP096205">
    <property type="protein sequence ID" value="UPQ78280.1"/>
    <property type="molecule type" value="Genomic_DNA"/>
</dbReference>
<name>A0ABY4KFW7_9FLAO</name>
<evidence type="ECO:0000313" key="3">
    <source>
        <dbReference type="Proteomes" id="UP000830583"/>
    </source>
</evidence>
<evidence type="ECO:0008006" key="4">
    <source>
        <dbReference type="Google" id="ProtNLM"/>
    </source>
</evidence>
<evidence type="ECO:0000256" key="1">
    <source>
        <dbReference type="SAM" id="MobiDB-lite"/>
    </source>
</evidence>
<accession>A0ABY4KFW7</accession>
<reference evidence="2" key="1">
    <citation type="submission" date="2022-04" db="EMBL/GenBank/DDBJ databases">
        <title>Consumption of N2O by Flavobacterium azooxidireducens sp. nov. isolated from Decomposing Leaf Litter of Phragmites australis (Cav.).</title>
        <authorList>
            <person name="Behrendt U."/>
            <person name="Spanner T."/>
            <person name="Augustin J."/>
            <person name="Horn M.A."/>
            <person name="Kolb S."/>
            <person name="Ulrich A."/>
        </authorList>
    </citation>
    <scope>NUCLEOTIDE SEQUENCE</scope>
    <source>
        <strain evidence="2">IGB 4-14</strain>
    </source>
</reference>
<feature type="region of interest" description="Disordered" evidence="1">
    <location>
        <begin position="256"/>
        <end position="301"/>
    </location>
</feature>
<organism evidence="2 3">
    <name type="scientific">Flavobacterium azooxidireducens</name>
    <dbReference type="NCBI Taxonomy" id="1871076"/>
    <lineage>
        <taxon>Bacteria</taxon>
        <taxon>Pseudomonadati</taxon>
        <taxon>Bacteroidota</taxon>
        <taxon>Flavobacteriia</taxon>
        <taxon>Flavobacteriales</taxon>
        <taxon>Flavobacteriaceae</taxon>
        <taxon>Flavobacterium</taxon>
    </lineage>
</organism>
<dbReference type="RefSeq" id="WP_248433207.1">
    <property type="nucleotide sequence ID" value="NZ_CP096205.1"/>
</dbReference>